<reference evidence="1 2" key="1">
    <citation type="submission" date="2016-07" db="EMBL/GenBank/DDBJ databases">
        <title>Bacillus oceanisediminis whole genome.</title>
        <authorList>
            <person name="Pal Y."/>
            <person name="Verma A."/>
            <person name="Mual P."/>
            <person name="Srinivasan K."/>
        </authorList>
    </citation>
    <scope>NUCLEOTIDE SEQUENCE [LARGE SCALE GENOMIC DNA]</scope>
    <source>
        <strain evidence="1 2">Bhandara28</strain>
    </source>
</reference>
<protein>
    <submittedName>
        <fullName evidence="1">Uncharacterized protein</fullName>
    </submittedName>
</protein>
<evidence type="ECO:0000313" key="1">
    <source>
        <dbReference type="EMBL" id="OHX45030.1"/>
    </source>
</evidence>
<comment type="caution">
    <text evidence="1">The sequence shown here is derived from an EMBL/GenBank/DDBJ whole genome shotgun (WGS) entry which is preliminary data.</text>
</comment>
<dbReference type="Proteomes" id="UP000180194">
    <property type="component" value="Unassembled WGS sequence"/>
</dbReference>
<sequence length="197" mass="22050">MKMTKKTVSLEMKPLQVVVSVPEGATDKDILELAKEEAVTQLKTKFPAVTYLITAGTTLSLEECVPGRVIRYKEEIGCIFEVKANRKFPVSIFLSGGRKLNIKPVGLEAVNNESLIGSVNNERLEYMKEANEWTIGDTAYIPVGDKAKRVVISKVTKSQINASELSIEGQRKYFTLKANQYRLLCDTENEAKSFLRK</sequence>
<gene>
    <name evidence="1" type="ORF">BBV17_24205</name>
</gene>
<proteinExistence type="predicted"/>
<keyword evidence="2" id="KW-1185">Reference proteome</keyword>
<accession>A0ABX3CNJ3</accession>
<organism evidence="1 2">
    <name type="scientific">Cytobacillus oceanisediminis</name>
    <dbReference type="NCBI Taxonomy" id="665099"/>
    <lineage>
        <taxon>Bacteria</taxon>
        <taxon>Bacillati</taxon>
        <taxon>Bacillota</taxon>
        <taxon>Bacilli</taxon>
        <taxon>Bacillales</taxon>
        <taxon>Bacillaceae</taxon>
        <taxon>Cytobacillus</taxon>
    </lineage>
</organism>
<evidence type="ECO:0000313" key="2">
    <source>
        <dbReference type="Proteomes" id="UP000180194"/>
    </source>
</evidence>
<name>A0ABX3CNJ3_9BACI</name>
<dbReference type="EMBL" id="MBRJ01000039">
    <property type="protein sequence ID" value="OHX45030.1"/>
    <property type="molecule type" value="Genomic_DNA"/>
</dbReference>
<dbReference type="RefSeq" id="WP_009335664.1">
    <property type="nucleotide sequence ID" value="NZ_JAMAWK010000009.1"/>
</dbReference>